<dbReference type="EMBL" id="CAJVPY010016641">
    <property type="protein sequence ID" value="CAG8758053.1"/>
    <property type="molecule type" value="Genomic_DNA"/>
</dbReference>
<evidence type="ECO:0000259" key="2">
    <source>
        <dbReference type="PROSITE" id="PS51410"/>
    </source>
</evidence>
<feature type="domain" description="Biopterin-dependent aromatic amino acid hydroxylase family profile" evidence="2">
    <location>
        <begin position="1"/>
        <end position="48"/>
    </location>
</feature>
<dbReference type="PROSITE" id="PS51410">
    <property type="entry name" value="BH4_AAA_HYDROXYL_2"/>
    <property type="match status" value="1"/>
</dbReference>
<feature type="non-terminal residue" evidence="3">
    <location>
        <position position="48"/>
    </location>
</feature>
<keyword evidence="1" id="KW-1133">Transmembrane helix</keyword>
<gene>
    <name evidence="3" type="ORF">DERYTH_LOCUS17537</name>
</gene>
<sequence>MPLLALLGYLCISFSMKLTPLASFTASWGFIEVLIQGLLLWFWAEFGM</sequence>
<protein>
    <submittedName>
        <fullName evidence="3">4519_t:CDS:1</fullName>
    </submittedName>
</protein>
<evidence type="ECO:0000313" key="4">
    <source>
        <dbReference type="Proteomes" id="UP000789405"/>
    </source>
</evidence>
<keyword evidence="1" id="KW-0472">Membrane</keyword>
<evidence type="ECO:0000313" key="3">
    <source>
        <dbReference type="EMBL" id="CAG8758053.1"/>
    </source>
</evidence>
<proteinExistence type="predicted"/>
<dbReference type="InterPro" id="IPR019774">
    <property type="entry name" value="Aromatic-AA_hydroxylase_C"/>
</dbReference>
<keyword evidence="1" id="KW-0812">Transmembrane</keyword>
<reference evidence="3" key="1">
    <citation type="submission" date="2021-06" db="EMBL/GenBank/DDBJ databases">
        <authorList>
            <person name="Kallberg Y."/>
            <person name="Tangrot J."/>
            <person name="Rosling A."/>
        </authorList>
    </citation>
    <scope>NUCLEOTIDE SEQUENCE</scope>
    <source>
        <strain evidence="3">MA453B</strain>
    </source>
</reference>
<evidence type="ECO:0000256" key="1">
    <source>
        <dbReference type="SAM" id="Phobius"/>
    </source>
</evidence>
<name>A0A9N9IZM1_9GLOM</name>
<comment type="caution">
    <text evidence="3">The sequence shown here is derived from an EMBL/GenBank/DDBJ whole genome shotgun (WGS) entry which is preliminary data.</text>
</comment>
<feature type="transmembrane region" description="Helical" evidence="1">
    <location>
        <begin position="25"/>
        <end position="44"/>
    </location>
</feature>
<dbReference type="GO" id="GO:0016714">
    <property type="term" value="F:oxidoreductase activity, acting on paired donors, with incorporation or reduction of molecular oxygen, reduced pteridine as one donor, and incorporation of one atom of oxygen"/>
    <property type="evidence" value="ECO:0007669"/>
    <property type="project" value="InterPro"/>
</dbReference>
<organism evidence="3 4">
    <name type="scientific">Dentiscutata erythropus</name>
    <dbReference type="NCBI Taxonomy" id="1348616"/>
    <lineage>
        <taxon>Eukaryota</taxon>
        <taxon>Fungi</taxon>
        <taxon>Fungi incertae sedis</taxon>
        <taxon>Mucoromycota</taxon>
        <taxon>Glomeromycotina</taxon>
        <taxon>Glomeromycetes</taxon>
        <taxon>Diversisporales</taxon>
        <taxon>Gigasporaceae</taxon>
        <taxon>Dentiscutata</taxon>
    </lineage>
</organism>
<keyword evidence="4" id="KW-1185">Reference proteome</keyword>
<dbReference type="AlphaFoldDB" id="A0A9N9IZM1"/>
<dbReference type="Proteomes" id="UP000789405">
    <property type="component" value="Unassembled WGS sequence"/>
</dbReference>
<accession>A0A9N9IZM1</accession>